<sequence length="342" mass="38427">MTDSTQSRSRDGVNPSAESPSAGVTHRFSYVPDFFKDYVEIAKSSPSGKVSTQSSLGILERVYDMPIVDSTLNSKTGPQWARLSNYIRYLNKAHAEDGTSYKLIYVIRHGRGVHNVKMNDLKASEEAGSLEQIDGNPANWRNYWSHQDGDGKVTWVDAHLVDKGITEATDLSKLWLGEAQKDALPLPETIYTSPLARCLETTKLAYTQVLAEHGRRLQPVVKEKLRERITDHTCDRRSSRSWIEKNYPDFIIEDGFSELDESWNANTSESLEQHIARTKRLFDDIFTHDTSPVISLTTHSYTVTAILAVVGYTKFLVDEGTIIPLLVRAERAALNDTPDPPV</sequence>
<organism evidence="1 2">
    <name type="scientific">Hypoxylon rubiginosum</name>
    <dbReference type="NCBI Taxonomy" id="110542"/>
    <lineage>
        <taxon>Eukaryota</taxon>
        <taxon>Fungi</taxon>
        <taxon>Dikarya</taxon>
        <taxon>Ascomycota</taxon>
        <taxon>Pezizomycotina</taxon>
        <taxon>Sordariomycetes</taxon>
        <taxon>Xylariomycetidae</taxon>
        <taxon>Xylariales</taxon>
        <taxon>Hypoxylaceae</taxon>
        <taxon>Hypoxylon</taxon>
    </lineage>
</organism>
<gene>
    <name evidence="1" type="ORF">F4820DRAFT_418316</name>
</gene>
<reference evidence="1 2" key="1">
    <citation type="journal article" date="2022" name="New Phytol.">
        <title>Ecological generalism drives hyperdiversity of secondary metabolite gene clusters in xylarialean endophytes.</title>
        <authorList>
            <person name="Franco M.E.E."/>
            <person name="Wisecaver J.H."/>
            <person name="Arnold A.E."/>
            <person name="Ju Y.M."/>
            <person name="Slot J.C."/>
            <person name="Ahrendt S."/>
            <person name="Moore L.P."/>
            <person name="Eastman K.E."/>
            <person name="Scott K."/>
            <person name="Konkel Z."/>
            <person name="Mondo S.J."/>
            <person name="Kuo A."/>
            <person name="Hayes R.D."/>
            <person name="Haridas S."/>
            <person name="Andreopoulos B."/>
            <person name="Riley R."/>
            <person name="LaButti K."/>
            <person name="Pangilinan J."/>
            <person name="Lipzen A."/>
            <person name="Amirebrahimi M."/>
            <person name="Yan J."/>
            <person name="Adam C."/>
            <person name="Keymanesh K."/>
            <person name="Ng V."/>
            <person name="Louie K."/>
            <person name="Northen T."/>
            <person name="Drula E."/>
            <person name="Henrissat B."/>
            <person name="Hsieh H.M."/>
            <person name="Youens-Clark K."/>
            <person name="Lutzoni F."/>
            <person name="Miadlikowska J."/>
            <person name="Eastwood D.C."/>
            <person name="Hamelin R.C."/>
            <person name="Grigoriev I.V."/>
            <person name="U'Ren J.M."/>
        </authorList>
    </citation>
    <scope>NUCLEOTIDE SEQUENCE [LARGE SCALE GENOMIC DNA]</scope>
    <source>
        <strain evidence="1 2">CBS 119005</strain>
    </source>
</reference>
<dbReference type="EMBL" id="MU393464">
    <property type="protein sequence ID" value="KAI4865996.1"/>
    <property type="molecule type" value="Genomic_DNA"/>
</dbReference>
<evidence type="ECO:0000313" key="2">
    <source>
        <dbReference type="Proteomes" id="UP001497700"/>
    </source>
</evidence>
<proteinExistence type="predicted"/>
<protein>
    <submittedName>
        <fullName evidence="1">Phosphoglycerate mutase-like protein</fullName>
    </submittedName>
</protein>
<keyword evidence="2" id="KW-1185">Reference proteome</keyword>
<evidence type="ECO:0000313" key="1">
    <source>
        <dbReference type="EMBL" id="KAI4865996.1"/>
    </source>
</evidence>
<dbReference type="Proteomes" id="UP001497700">
    <property type="component" value="Unassembled WGS sequence"/>
</dbReference>
<comment type="caution">
    <text evidence="1">The sequence shown here is derived from an EMBL/GenBank/DDBJ whole genome shotgun (WGS) entry which is preliminary data.</text>
</comment>
<accession>A0ACB9Z389</accession>
<name>A0ACB9Z389_9PEZI</name>